<dbReference type="Proteomes" id="UP001234178">
    <property type="component" value="Unassembled WGS sequence"/>
</dbReference>
<organism evidence="2 3">
    <name type="scientific">Daphnia magna</name>
    <dbReference type="NCBI Taxonomy" id="35525"/>
    <lineage>
        <taxon>Eukaryota</taxon>
        <taxon>Metazoa</taxon>
        <taxon>Ecdysozoa</taxon>
        <taxon>Arthropoda</taxon>
        <taxon>Crustacea</taxon>
        <taxon>Branchiopoda</taxon>
        <taxon>Diplostraca</taxon>
        <taxon>Cladocera</taxon>
        <taxon>Anomopoda</taxon>
        <taxon>Daphniidae</taxon>
        <taxon>Daphnia</taxon>
    </lineage>
</organism>
<keyword evidence="1" id="KW-0472">Membrane</keyword>
<evidence type="ECO:0000313" key="3">
    <source>
        <dbReference type="Proteomes" id="UP001234178"/>
    </source>
</evidence>
<feature type="transmembrane region" description="Helical" evidence="1">
    <location>
        <begin position="35"/>
        <end position="53"/>
    </location>
</feature>
<keyword evidence="1" id="KW-1133">Transmembrane helix</keyword>
<sequence>MEKILAAADAFVGLLAFSLQVSALAIYSNWVPDDVASGIWGGIYLVAFAVLLASKKLKSSQIVMGMAVPASLFGVTIIGLYSWSIAGYQSLIADCELYSNNSTVNNSTAEEIYPDIFSPLKICDRAAIDSLMIICGILAFIVNGFIAATASSITS</sequence>
<feature type="transmembrane region" description="Helical" evidence="1">
    <location>
        <begin position="62"/>
        <end position="83"/>
    </location>
</feature>
<gene>
    <name evidence="2" type="ORF">OUZ56_022988</name>
</gene>
<accession>A0ABR0AYP7</accession>
<name>A0ABR0AYP7_9CRUS</name>
<feature type="transmembrane region" description="Helical" evidence="1">
    <location>
        <begin position="131"/>
        <end position="153"/>
    </location>
</feature>
<evidence type="ECO:0000313" key="2">
    <source>
        <dbReference type="EMBL" id="KAK4030032.1"/>
    </source>
</evidence>
<keyword evidence="3" id="KW-1185">Reference proteome</keyword>
<evidence type="ECO:0000256" key="1">
    <source>
        <dbReference type="SAM" id="Phobius"/>
    </source>
</evidence>
<keyword evidence="1" id="KW-0812">Transmembrane</keyword>
<comment type="caution">
    <text evidence="2">The sequence shown here is derived from an EMBL/GenBank/DDBJ whole genome shotgun (WGS) entry which is preliminary data.</text>
</comment>
<dbReference type="EMBL" id="JAOYFB010000039">
    <property type="protein sequence ID" value="KAK4030032.1"/>
    <property type="molecule type" value="Genomic_DNA"/>
</dbReference>
<reference evidence="2 3" key="1">
    <citation type="journal article" date="2023" name="Nucleic Acids Res.">
        <title>The hologenome of Daphnia magna reveals possible DNA methylation and microbiome-mediated evolution of the host genome.</title>
        <authorList>
            <person name="Chaturvedi A."/>
            <person name="Li X."/>
            <person name="Dhandapani V."/>
            <person name="Marshall H."/>
            <person name="Kissane S."/>
            <person name="Cuenca-Cambronero M."/>
            <person name="Asole G."/>
            <person name="Calvet F."/>
            <person name="Ruiz-Romero M."/>
            <person name="Marangio P."/>
            <person name="Guigo R."/>
            <person name="Rago D."/>
            <person name="Mirbahai L."/>
            <person name="Eastwood N."/>
            <person name="Colbourne J.K."/>
            <person name="Zhou J."/>
            <person name="Mallon E."/>
            <person name="Orsini L."/>
        </authorList>
    </citation>
    <scope>NUCLEOTIDE SEQUENCE [LARGE SCALE GENOMIC DNA]</scope>
    <source>
        <strain evidence="2">LRV0_1</strain>
    </source>
</reference>
<protein>
    <submittedName>
        <fullName evidence="2">Uncharacterized protein</fullName>
    </submittedName>
</protein>
<proteinExistence type="predicted"/>